<evidence type="ECO:0000313" key="5">
    <source>
        <dbReference type="EMBL" id="KAJ9589512.1"/>
    </source>
</evidence>
<dbReference type="GO" id="GO:0005576">
    <property type="term" value="C:extracellular region"/>
    <property type="evidence" value="ECO:0007669"/>
    <property type="project" value="UniProtKB-SubCell"/>
</dbReference>
<comment type="similarity">
    <text evidence="2">Belongs to the PBP/GOBP family.</text>
</comment>
<keyword evidence="4" id="KW-0732">Signal</keyword>
<feature type="signal peptide" evidence="4">
    <location>
        <begin position="1"/>
        <end position="19"/>
    </location>
</feature>
<dbReference type="SUPFAM" id="SSF47565">
    <property type="entry name" value="Insect pheromone/odorant-binding proteins"/>
    <property type="match status" value="1"/>
</dbReference>
<name>A0AAD8EH93_DIPPU</name>
<protein>
    <submittedName>
        <fullName evidence="5">Uncharacterized protein</fullName>
    </submittedName>
</protein>
<evidence type="ECO:0000256" key="1">
    <source>
        <dbReference type="ARBA" id="ARBA00004613"/>
    </source>
</evidence>
<evidence type="ECO:0000256" key="3">
    <source>
        <dbReference type="ARBA" id="ARBA00022525"/>
    </source>
</evidence>
<sequence>MSPAAQVYTLALFCAVASASHNYSRQKTSVYGHPLTDRQALLNETRRVHPYFNPRDRERPLITTCCDLSTNGGSPAHTVPPNTIKEKCLVDVIAMFETDDPRSSSSEEDFGMEVMNRNMTICLLECFYREMNLTTQEGSIIFDKALSASLSGGKEELGITDRMVERCVVRANIIGPAMSQHRGYACNFAPVEYEQCVLERIDLLCPEENEIKAELCDNYREKLRKKYTLK</sequence>
<accession>A0AAD8EH93</accession>
<keyword evidence="6" id="KW-1185">Reference proteome</keyword>
<gene>
    <name evidence="5" type="ORF">L9F63_017261</name>
</gene>
<dbReference type="Gene3D" id="1.10.238.270">
    <property type="match status" value="1"/>
</dbReference>
<reference evidence="5" key="1">
    <citation type="journal article" date="2023" name="IScience">
        <title>Live-bearing cockroach genome reveals convergent evolutionary mechanisms linked to viviparity in insects and beyond.</title>
        <authorList>
            <person name="Fouks B."/>
            <person name="Harrison M.C."/>
            <person name="Mikhailova A.A."/>
            <person name="Marchal E."/>
            <person name="English S."/>
            <person name="Carruthers M."/>
            <person name="Jennings E.C."/>
            <person name="Chiamaka E.L."/>
            <person name="Frigard R.A."/>
            <person name="Pippel M."/>
            <person name="Attardo G.M."/>
            <person name="Benoit J.B."/>
            <person name="Bornberg-Bauer E."/>
            <person name="Tobe S.S."/>
        </authorList>
    </citation>
    <scope>NUCLEOTIDE SEQUENCE</scope>
    <source>
        <strain evidence="5">Stay&amp;Tobe</strain>
    </source>
</reference>
<dbReference type="InterPro" id="IPR036728">
    <property type="entry name" value="PBP_GOBP_sf"/>
</dbReference>
<evidence type="ECO:0000256" key="2">
    <source>
        <dbReference type="ARBA" id="ARBA00008098"/>
    </source>
</evidence>
<dbReference type="EMBL" id="JASPKZ010004935">
    <property type="protein sequence ID" value="KAJ9589512.1"/>
    <property type="molecule type" value="Genomic_DNA"/>
</dbReference>
<evidence type="ECO:0000313" key="6">
    <source>
        <dbReference type="Proteomes" id="UP001233999"/>
    </source>
</evidence>
<feature type="chain" id="PRO_5042286352" evidence="4">
    <location>
        <begin position="20"/>
        <end position="230"/>
    </location>
</feature>
<dbReference type="Proteomes" id="UP001233999">
    <property type="component" value="Unassembled WGS sequence"/>
</dbReference>
<organism evidence="5 6">
    <name type="scientific">Diploptera punctata</name>
    <name type="common">Pacific beetle cockroach</name>
    <dbReference type="NCBI Taxonomy" id="6984"/>
    <lineage>
        <taxon>Eukaryota</taxon>
        <taxon>Metazoa</taxon>
        <taxon>Ecdysozoa</taxon>
        <taxon>Arthropoda</taxon>
        <taxon>Hexapoda</taxon>
        <taxon>Insecta</taxon>
        <taxon>Pterygota</taxon>
        <taxon>Neoptera</taxon>
        <taxon>Polyneoptera</taxon>
        <taxon>Dictyoptera</taxon>
        <taxon>Blattodea</taxon>
        <taxon>Blaberoidea</taxon>
        <taxon>Blaberidae</taxon>
        <taxon>Diplopterinae</taxon>
        <taxon>Diploptera</taxon>
    </lineage>
</organism>
<dbReference type="InterPro" id="IPR052295">
    <property type="entry name" value="Odorant-binding_protein"/>
</dbReference>
<dbReference type="PANTHER" id="PTHR21066">
    <property type="entry name" value="ODORANT-BINDING PROTEIN 59A-RELATED"/>
    <property type="match status" value="1"/>
</dbReference>
<comment type="caution">
    <text evidence="5">The sequence shown here is derived from an EMBL/GenBank/DDBJ whole genome shotgun (WGS) entry which is preliminary data.</text>
</comment>
<dbReference type="GO" id="GO:0005549">
    <property type="term" value="F:odorant binding"/>
    <property type="evidence" value="ECO:0007669"/>
    <property type="project" value="InterPro"/>
</dbReference>
<proteinExistence type="inferred from homology"/>
<comment type="subcellular location">
    <subcellularLocation>
        <location evidence="1">Secreted</location>
    </subcellularLocation>
</comment>
<evidence type="ECO:0000256" key="4">
    <source>
        <dbReference type="SAM" id="SignalP"/>
    </source>
</evidence>
<keyword evidence="3" id="KW-0964">Secreted</keyword>
<dbReference type="AlphaFoldDB" id="A0AAD8EH93"/>
<reference evidence="5" key="2">
    <citation type="submission" date="2023-05" db="EMBL/GenBank/DDBJ databases">
        <authorList>
            <person name="Fouks B."/>
        </authorList>
    </citation>
    <scope>NUCLEOTIDE SEQUENCE</scope>
    <source>
        <strain evidence="5">Stay&amp;Tobe</strain>
        <tissue evidence="5">Testes</tissue>
    </source>
</reference>